<feature type="region of interest" description="Disordered" evidence="1">
    <location>
        <begin position="1"/>
        <end position="32"/>
    </location>
</feature>
<dbReference type="EnsemblMetazoa" id="PPA44799.1">
    <property type="protein sequence ID" value="PPA44799.1"/>
    <property type="gene ID" value="WBGene00283168"/>
</dbReference>
<dbReference type="AlphaFoldDB" id="A0A2A6B578"/>
<proteinExistence type="predicted"/>
<gene>
    <name evidence="2" type="primary">WBGene00283168</name>
</gene>
<reference evidence="3" key="1">
    <citation type="journal article" date="2008" name="Nat. Genet.">
        <title>The Pristionchus pacificus genome provides a unique perspective on nematode lifestyle and parasitism.</title>
        <authorList>
            <person name="Dieterich C."/>
            <person name="Clifton S.W."/>
            <person name="Schuster L.N."/>
            <person name="Chinwalla A."/>
            <person name="Delehaunty K."/>
            <person name="Dinkelacker I."/>
            <person name="Fulton L."/>
            <person name="Fulton R."/>
            <person name="Godfrey J."/>
            <person name="Minx P."/>
            <person name="Mitreva M."/>
            <person name="Roeseler W."/>
            <person name="Tian H."/>
            <person name="Witte H."/>
            <person name="Yang S.P."/>
            <person name="Wilson R.K."/>
            <person name="Sommer R.J."/>
        </authorList>
    </citation>
    <scope>NUCLEOTIDE SEQUENCE [LARGE SCALE GENOMIC DNA]</scope>
    <source>
        <strain evidence="3">PS312</strain>
    </source>
</reference>
<evidence type="ECO:0000313" key="2">
    <source>
        <dbReference type="EnsemblMetazoa" id="PPA44799.1"/>
    </source>
</evidence>
<sequence length="91" mass="9739">MFPNRSECARESTRNGERAGKNIDAGHGIGGGVTDIVPELVAEISASELKEEPLGGLSRRGDTNTLENSAEDTWRDHGAKMAQKAAMMKVI</sequence>
<accession>A0A8R1V583</accession>
<accession>A0A2A6B578</accession>
<dbReference type="Proteomes" id="UP000005239">
    <property type="component" value="Unassembled WGS sequence"/>
</dbReference>
<evidence type="ECO:0000256" key="1">
    <source>
        <dbReference type="SAM" id="MobiDB-lite"/>
    </source>
</evidence>
<keyword evidence="3" id="KW-1185">Reference proteome</keyword>
<feature type="compositionally biased region" description="Basic and acidic residues" evidence="1">
    <location>
        <begin position="7"/>
        <end position="21"/>
    </location>
</feature>
<reference evidence="2" key="2">
    <citation type="submission" date="2022-06" db="UniProtKB">
        <authorList>
            <consortium name="EnsemblMetazoa"/>
        </authorList>
    </citation>
    <scope>IDENTIFICATION</scope>
    <source>
        <strain evidence="2">PS312</strain>
    </source>
</reference>
<evidence type="ECO:0000313" key="3">
    <source>
        <dbReference type="Proteomes" id="UP000005239"/>
    </source>
</evidence>
<protein>
    <submittedName>
        <fullName evidence="2">Uncharacterized protein</fullName>
    </submittedName>
</protein>
<name>A0A2A6B578_PRIPA</name>
<organism evidence="2 3">
    <name type="scientific">Pristionchus pacificus</name>
    <name type="common">Parasitic nematode worm</name>
    <dbReference type="NCBI Taxonomy" id="54126"/>
    <lineage>
        <taxon>Eukaryota</taxon>
        <taxon>Metazoa</taxon>
        <taxon>Ecdysozoa</taxon>
        <taxon>Nematoda</taxon>
        <taxon>Chromadorea</taxon>
        <taxon>Rhabditida</taxon>
        <taxon>Rhabditina</taxon>
        <taxon>Diplogasteromorpha</taxon>
        <taxon>Diplogasteroidea</taxon>
        <taxon>Neodiplogasteridae</taxon>
        <taxon>Pristionchus</taxon>
    </lineage>
</organism>
<feature type="region of interest" description="Disordered" evidence="1">
    <location>
        <begin position="52"/>
        <end position="81"/>
    </location>
</feature>